<keyword evidence="1" id="KW-1133">Transmembrane helix</keyword>
<dbReference type="PANTHER" id="PTHR37305:SF1">
    <property type="entry name" value="MEMBRANE PROTEIN"/>
    <property type="match status" value="1"/>
</dbReference>
<dbReference type="PANTHER" id="PTHR37305">
    <property type="entry name" value="INTEGRAL MEMBRANE PROTEIN-RELATED"/>
    <property type="match status" value="1"/>
</dbReference>
<dbReference type="Proteomes" id="UP000198649">
    <property type="component" value="Unassembled WGS sequence"/>
</dbReference>
<organism evidence="2 3">
    <name type="scientific">Nocardioides psychrotolerans</name>
    <dbReference type="NCBI Taxonomy" id="1005945"/>
    <lineage>
        <taxon>Bacteria</taxon>
        <taxon>Bacillati</taxon>
        <taxon>Actinomycetota</taxon>
        <taxon>Actinomycetes</taxon>
        <taxon>Propionibacteriales</taxon>
        <taxon>Nocardioidaceae</taxon>
        <taxon>Nocardioides</taxon>
    </lineage>
</organism>
<feature type="transmembrane region" description="Helical" evidence="1">
    <location>
        <begin position="306"/>
        <end position="325"/>
    </location>
</feature>
<dbReference type="STRING" id="1005945.SAMN05216561_1057"/>
<protein>
    <submittedName>
        <fullName evidence="2">ABC-type transport system involved in multi-copper enzyme maturation, permease component</fullName>
    </submittedName>
</protein>
<proteinExistence type="predicted"/>
<evidence type="ECO:0000256" key="1">
    <source>
        <dbReference type="SAM" id="Phobius"/>
    </source>
</evidence>
<keyword evidence="3" id="KW-1185">Reference proteome</keyword>
<feature type="transmembrane region" description="Helical" evidence="1">
    <location>
        <begin position="118"/>
        <end position="139"/>
    </location>
</feature>
<dbReference type="EMBL" id="FOQG01000005">
    <property type="protein sequence ID" value="SFI11214.1"/>
    <property type="molecule type" value="Genomic_DNA"/>
</dbReference>
<name>A0A1I3FJ38_9ACTN</name>
<keyword evidence="1" id="KW-0472">Membrane</keyword>
<evidence type="ECO:0000313" key="2">
    <source>
        <dbReference type="EMBL" id="SFI11214.1"/>
    </source>
</evidence>
<dbReference type="AlphaFoldDB" id="A0A1I3FJ38"/>
<dbReference type="RefSeq" id="WP_091111735.1">
    <property type="nucleotide sequence ID" value="NZ_BKAF01000006.1"/>
</dbReference>
<feature type="transmembrane region" description="Helical" evidence="1">
    <location>
        <begin position="160"/>
        <end position="190"/>
    </location>
</feature>
<dbReference type="OrthoDB" id="3819831at2"/>
<keyword evidence="1" id="KW-0812">Transmembrane</keyword>
<accession>A0A1I3FJ38</accession>
<evidence type="ECO:0000313" key="3">
    <source>
        <dbReference type="Proteomes" id="UP000198649"/>
    </source>
</evidence>
<feature type="transmembrane region" description="Helical" evidence="1">
    <location>
        <begin position="237"/>
        <end position="256"/>
    </location>
</feature>
<reference evidence="2 3" key="1">
    <citation type="submission" date="2016-10" db="EMBL/GenBank/DDBJ databases">
        <authorList>
            <person name="de Groot N.N."/>
        </authorList>
    </citation>
    <scope>NUCLEOTIDE SEQUENCE [LARGE SCALE GENOMIC DNA]</scope>
    <source>
        <strain evidence="2 3">CGMCC 1.11156</strain>
    </source>
</reference>
<sequence length="331" mass="35899">MRRLLHVELTRLRWRRAVLLLLLAVVALPVVFGVARAWSTTPPSAEDLARVDQQVAEETARPYVQKQLERCLAKPQRFGLAADDPDLQAQCESFVLPQREWFLYYETLDLVQERDETGLAVVALVSVLLLLAGTTLVGHDWNSGSMSNQLLFETRRTRVWTAKALVVFAVSLVLSLVVFSSYWLALWAAARSRDLPSSTGILVDCLQDGLRGALVAAGAALGGYALTMLFRSTVATLGVLFAVAVAGGALIAVLGIDAQFQPQTNIAAVVLDGADYYVQVPDECFTDRPPPGIACDEEKVLPAANGSIYVGSFLLLAGAASVLSFRRRDVP</sequence>
<feature type="transmembrane region" description="Helical" evidence="1">
    <location>
        <begin position="210"/>
        <end position="230"/>
    </location>
</feature>
<gene>
    <name evidence="2" type="ORF">SAMN05216561_1057</name>
</gene>